<dbReference type="EMBL" id="CP020946">
    <property type="protein sequence ID" value="ASD62620.1"/>
    <property type="molecule type" value="Genomic_DNA"/>
</dbReference>
<organism evidence="3 4">
    <name type="scientific">Bdellovibrio bacteriovorus</name>
    <dbReference type="NCBI Taxonomy" id="959"/>
    <lineage>
        <taxon>Bacteria</taxon>
        <taxon>Pseudomonadati</taxon>
        <taxon>Bdellovibrionota</taxon>
        <taxon>Bdellovibrionia</taxon>
        <taxon>Bdellovibrionales</taxon>
        <taxon>Pseudobdellovibrionaceae</taxon>
        <taxon>Bdellovibrio</taxon>
    </lineage>
</organism>
<proteinExistence type="predicted"/>
<keyword evidence="2" id="KW-0472">Membrane</keyword>
<gene>
    <name evidence="3" type="ORF">B9G79_03050</name>
</gene>
<dbReference type="AlphaFoldDB" id="A0A1Z3N561"/>
<evidence type="ECO:0000256" key="2">
    <source>
        <dbReference type="SAM" id="Phobius"/>
    </source>
</evidence>
<feature type="transmembrane region" description="Helical" evidence="2">
    <location>
        <begin position="222"/>
        <end position="244"/>
    </location>
</feature>
<dbReference type="OrthoDB" id="5290627at2"/>
<reference evidence="3 4" key="1">
    <citation type="submission" date="2017-04" db="EMBL/GenBank/DDBJ databases">
        <title>Whole genome sequence of Bdellovibrio bacteriovorus strain SSB218315.</title>
        <authorList>
            <person name="Oyedara O."/>
            <person name="Rodriguez-Perez M.A."/>
        </authorList>
    </citation>
    <scope>NUCLEOTIDE SEQUENCE [LARGE SCALE GENOMIC DNA]</scope>
    <source>
        <strain evidence="3 4">SSB218315</strain>
    </source>
</reference>
<feature type="transmembrane region" description="Helical" evidence="2">
    <location>
        <begin position="129"/>
        <end position="150"/>
    </location>
</feature>
<evidence type="ECO:0000313" key="3">
    <source>
        <dbReference type="EMBL" id="ASD62620.1"/>
    </source>
</evidence>
<sequence length="261" mass="28313">MDPFEEFEFKPLTDGLGFHKKKQANPASQAPEENFVATPRIKDQGLELIEESSTDPLRPPLPRKKATSLPPTPGGLTEVGGDGTSSAAVDEILKTLQKNRRLDFEKSTAKQKITGTATKEEFKKTTFSFSAALLDGMLVVAASLLCMIILLVVTKVDLIGNLTNPDAQGMIYLATFSLFAGVSFIYLTVNRIFIGCTPGEWAFDQRIGKPEELNKAAYSLKVVARSLVVIATGFVILPILSVLFNKDITGSITGAQLFKKA</sequence>
<keyword evidence="2" id="KW-0812">Transmembrane</keyword>
<accession>A0A1Z3N561</accession>
<evidence type="ECO:0000313" key="4">
    <source>
        <dbReference type="Proteomes" id="UP000197003"/>
    </source>
</evidence>
<keyword evidence="2" id="KW-1133">Transmembrane helix</keyword>
<feature type="transmembrane region" description="Helical" evidence="2">
    <location>
        <begin position="170"/>
        <end position="189"/>
    </location>
</feature>
<feature type="region of interest" description="Disordered" evidence="1">
    <location>
        <begin position="1"/>
        <end position="84"/>
    </location>
</feature>
<dbReference type="RefSeq" id="WP_088564247.1">
    <property type="nucleotide sequence ID" value="NZ_CP020946.1"/>
</dbReference>
<name>A0A1Z3N561_BDEBC</name>
<protein>
    <submittedName>
        <fullName evidence="3">Metalloendopeptidase</fullName>
    </submittedName>
</protein>
<evidence type="ECO:0000256" key="1">
    <source>
        <dbReference type="SAM" id="MobiDB-lite"/>
    </source>
</evidence>
<dbReference type="Proteomes" id="UP000197003">
    <property type="component" value="Chromosome"/>
</dbReference>